<sequence length="114" mass="13161">MTTAGLAPRSNARLPTYHSAHLRRYHPYPMTSRRRDEDYLMTTVDHRGAFGGLEPIIEEPDTVAVETRRQRAETSHGHRRLAVAFVNMMFALRRKYHALLAVVDFLKGQEIETK</sequence>
<name>A0A5C3P4Z6_9APHY</name>
<evidence type="ECO:0000313" key="1">
    <source>
        <dbReference type="EMBL" id="TFK83350.1"/>
    </source>
</evidence>
<dbReference type="InParanoid" id="A0A5C3P4Z6"/>
<reference evidence="1 2" key="1">
    <citation type="journal article" date="2019" name="Nat. Ecol. Evol.">
        <title>Megaphylogeny resolves global patterns of mushroom evolution.</title>
        <authorList>
            <person name="Varga T."/>
            <person name="Krizsan K."/>
            <person name="Foldi C."/>
            <person name="Dima B."/>
            <person name="Sanchez-Garcia M."/>
            <person name="Sanchez-Ramirez S."/>
            <person name="Szollosi G.J."/>
            <person name="Szarkandi J.G."/>
            <person name="Papp V."/>
            <person name="Albert L."/>
            <person name="Andreopoulos W."/>
            <person name="Angelini C."/>
            <person name="Antonin V."/>
            <person name="Barry K.W."/>
            <person name="Bougher N.L."/>
            <person name="Buchanan P."/>
            <person name="Buyck B."/>
            <person name="Bense V."/>
            <person name="Catcheside P."/>
            <person name="Chovatia M."/>
            <person name="Cooper J."/>
            <person name="Damon W."/>
            <person name="Desjardin D."/>
            <person name="Finy P."/>
            <person name="Geml J."/>
            <person name="Haridas S."/>
            <person name="Hughes K."/>
            <person name="Justo A."/>
            <person name="Karasinski D."/>
            <person name="Kautmanova I."/>
            <person name="Kiss B."/>
            <person name="Kocsube S."/>
            <person name="Kotiranta H."/>
            <person name="LaButti K.M."/>
            <person name="Lechner B.E."/>
            <person name="Liimatainen K."/>
            <person name="Lipzen A."/>
            <person name="Lukacs Z."/>
            <person name="Mihaltcheva S."/>
            <person name="Morgado L.N."/>
            <person name="Niskanen T."/>
            <person name="Noordeloos M.E."/>
            <person name="Ohm R.A."/>
            <person name="Ortiz-Santana B."/>
            <person name="Ovrebo C."/>
            <person name="Racz N."/>
            <person name="Riley R."/>
            <person name="Savchenko A."/>
            <person name="Shiryaev A."/>
            <person name="Soop K."/>
            <person name="Spirin V."/>
            <person name="Szebenyi C."/>
            <person name="Tomsovsky M."/>
            <person name="Tulloss R.E."/>
            <person name="Uehling J."/>
            <person name="Grigoriev I.V."/>
            <person name="Vagvolgyi C."/>
            <person name="Papp T."/>
            <person name="Martin F.M."/>
            <person name="Miettinen O."/>
            <person name="Hibbett D.S."/>
            <person name="Nagy L.G."/>
        </authorList>
    </citation>
    <scope>NUCLEOTIDE SEQUENCE [LARGE SCALE GENOMIC DNA]</scope>
    <source>
        <strain evidence="1 2">HHB13444</strain>
    </source>
</reference>
<organism evidence="1 2">
    <name type="scientific">Polyporus arcularius HHB13444</name>
    <dbReference type="NCBI Taxonomy" id="1314778"/>
    <lineage>
        <taxon>Eukaryota</taxon>
        <taxon>Fungi</taxon>
        <taxon>Dikarya</taxon>
        <taxon>Basidiomycota</taxon>
        <taxon>Agaricomycotina</taxon>
        <taxon>Agaricomycetes</taxon>
        <taxon>Polyporales</taxon>
        <taxon>Polyporaceae</taxon>
        <taxon>Polyporus</taxon>
    </lineage>
</organism>
<proteinExistence type="predicted"/>
<dbReference type="Proteomes" id="UP000308197">
    <property type="component" value="Unassembled WGS sequence"/>
</dbReference>
<keyword evidence="2" id="KW-1185">Reference proteome</keyword>
<protein>
    <submittedName>
        <fullName evidence="1">Uncharacterized protein</fullName>
    </submittedName>
</protein>
<dbReference type="AlphaFoldDB" id="A0A5C3P4Z6"/>
<dbReference type="EMBL" id="ML211400">
    <property type="protein sequence ID" value="TFK83350.1"/>
    <property type="molecule type" value="Genomic_DNA"/>
</dbReference>
<gene>
    <name evidence="1" type="ORF">K466DRAFT_602935</name>
</gene>
<evidence type="ECO:0000313" key="2">
    <source>
        <dbReference type="Proteomes" id="UP000308197"/>
    </source>
</evidence>
<accession>A0A5C3P4Z6</accession>